<comment type="caution">
    <text evidence="3">The sequence shown here is derived from an EMBL/GenBank/DDBJ whole genome shotgun (WGS) entry which is preliminary data.</text>
</comment>
<feature type="region of interest" description="Disordered" evidence="1">
    <location>
        <begin position="1"/>
        <end position="30"/>
    </location>
</feature>
<dbReference type="EMBL" id="BAABME010001139">
    <property type="protein sequence ID" value="GAA0147790.1"/>
    <property type="molecule type" value="Genomic_DNA"/>
</dbReference>
<dbReference type="PANTHER" id="PTHR12121">
    <property type="entry name" value="CARBON CATABOLITE REPRESSOR PROTEIN 4"/>
    <property type="match status" value="1"/>
</dbReference>
<evidence type="ECO:0000259" key="2">
    <source>
        <dbReference type="Pfam" id="PF03372"/>
    </source>
</evidence>
<dbReference type="Gene3D" id="3.30.1370.190">
    <property type="match status" value="1"/>
</dbReference>
<dbReference type="Proteomes" id="UP001454036">
    <property type="component" value="Unassembled WGS sequence"/>
</dbReference>
<gene>
    <name evidence="3" type="ORF">LIER_07406</name>
</gene>
<dbReference type="SUPFAM" id="SSF56219">
    <property type="entry name" value="DNase I-like"/>
    <property type="match status" value="1"/>
</dbReference>
<proteinExistence type="predicted"/>
<evidence type="ECO:0000313" key="3">
    <source>
        <dbReference type="EMBL" id="GAA0147790.1"/>
    </source>
</evidence>
<organism evidence="3 4">
    <name type="scientific">Lithospermum erythrorhizon</name>
    <name type="common">Purple gromwell</name>
    <name type="synonym">Lithospermum officinale var. erythrorhizon</name>
    <dbReference type="NCBI Taxonomy" id="34254"/>
    <lineage>
        <taxon>Eukaryota</taxon>
        <taxon>Viridiplantae</taxon>
        <taxon>Streptophyta</taxon>
        <taxon>Embryophyta</taxon>
        <taxon>Tracheophyta</taxon>
        <taxon>Spermatophyta</taxon>
        <taxon>Magnoliopsida</taxon>
        <taxon>eudicotyledons</taxon>
        <taxon>Gunneridae</taxon>
        <taxon>Pentapetalae</taxon>
        <taxon>asterids</taxon>
        <taxon>lamiids</taxon>
        <taxon>Boraginales</taxon>
        <taxon>Boraginaceae</taxon>
        <taxon>Boraginoideae</taxon>
        <taxon>Lithospermeae</taxon>
        <taxon>Lithospermum</taxon>
    </lineage>
</organism>
<dbReference type="AlphaFoldDB" id="A0AAV3P849"/>
<name>A0AAV3P849_LITER</name>
<dbReference type="InterPro" id="IPR050410">
    <property type="entry name" value="CCR4/nocturin_mRNA_transcr"/>
</dbReference>
<dbReference type="InterPro" id="IPR005135">
    <property type="entry name" value="Endo/exonuclease/phosphatase"/>
</dbReference>
<sequence>MPPRHHLPPPSTAHMLPRHHPPPPPLLRRRHSSPELTRHWVEANTKYLSHFKGIEEGLYARSCYLIICLQEVDKYDHLLSVLENAGYIGSFKRRTGGNVDGCAMFWKAEKFRLLEGVNIEYKEYGLRDNVAQLSLLEIRSLSLRAHILSEKWGDAHVVLAGDYNSTPESAIYKCLSLSELNILLYDRRELSGQRSCNPAPILGIRREINIMFALMNRFARGSWTDEEVKVSSGSTSSLVMHPSNLNSSYATVMGSWKTRGSGGEPLATSYHSSFLGTVDYLRYSAGLVPVRVLDTLSIDCLRKLGGLPSKKLGSDHLALVTEFSFKQDEAE</sequence>
<feature type="domain" description="Endonuclease/exonuclease/phosphatase" evidence="2">
    <location>
        <begin position="66"/>
        <end position="172"/>
    </location>
</feature>
<evidence type="ECO:0000256" key="1">
    <source>
        <dbReference type="SAM" id="MobiDB-lite"/>
    </source>
</evidence>
<dbReference type="PANTHER" id="PTHR12121:SF82">
    <property type="entry name" value="CARBON CATABOLITE REPRESSOR PROTEIN 4 HOMOLOG 3"/>
    <property type="match status" value="1"/>
</dbReference>
<reference evidence="3 4" key="1">
    <citation type="submission" date="2024-01" db="EMBL/GenBank/DDBJ databases">
        <title>The complete chloroplast genome sequence of Lithospermum erythrorhizon: insights into the phylogenetic relationship among Boraginaceae species and the maternal lineages of purple gromwells.</title>
        <authorList>
            <person name="Okada T."/>
            <person name="Watanabe K."/>
        </authorList>
    </citation>
    <scope>NUCLEOTIDE SEQUENCE [LARGE SCALE GENOMIC DNA]</scope>
</reference>
<dbReference type="Gene3D" id="3.60.10.10">
    <property type="entry name" value="Endonuclease/exonuclease/phosphatase"/>
    <property type="match status" value="1"/>
</dbReference>
<evidence type="ECO:0000313" key="4">
    <source>
        <dbReference type="Proteomes" id="UP001454036"/>
    </source>
</evidence>
<accession>A0AAV3P849</accession>
<dbReference type="Pfam" id="PF03372">
    <property type="entry name" value="Exo_endo_phos"/>
    <property type="match status" value="1"/>
</dbReference>
<dbReference type="GO" id="GO:0000175">
    <property type="term" value="F:3'-5'-RNA exonuclease activity"/>
    <property type="evidence" value="ECO:0007669"/>
    <property type="project" value="TreeGrafter"/>
</dbReference>
<feature type="compositionally biased region" description="Basic residues" evidence="1">
    <location>
        <begin position="16"/>
        <end position="30"/>
    </location>
</feature>
<keyword evidence="4" id="KW-1185">Reference proteome</keyword>
<dbReference type="InterPro" id="IPR036691">
    <property type="entry name" value="Endo/exonu/phosph_ase_sf"/>
</dbReference>
<protein>
    <submittedName>
        <fullName evidence="3">mRNA polyadenylation factor</fullName>
    </submittedName>
</protein>